<evidence type="ECO:0000256" key="1">
    <source>
        <dbReference type="SAM" id="MobiDB-lite"/>
    </source>
</evidence>
<feature type="compositionally biased region" description="Polar residues" evidence="1">
    <location>
        <begin position="56"/>
        <end position="69"/>
    </location>
</feature>
<protein>
    <submittedName>
        <fullName evidence="2">Uncharacterized protein</fullName>
    </submittedName>
</protein>
<evidence type="ECO:0000313" key="2">
    <source>
        <dbReference type="EMBL" id="ACN36081.1"/>
    </source>
</evidence>
<reference evidence="2" key="1">
    <citation type="journal article" date="2009" name="PLoS Genet.">
        <title>Sequencing, mapping, and analysis of 27,455 maize full-length cDNAs.</title>
        <authorList>
            <person name="Soderlund C."/>
            <person name="Descour A."/>
            <person name="Kudrna D."/>
            <person name="Bomhoff M."/>
            <person name="Boyd L."/>
            <person name="Currie J."/>
            <person name="Angelova A."/>
            <person name="Collura K."/>
            <person name="Wissotski M."/>
            <person name="Ashley E."/>
            <person name="Morrow D."/>
            <person name="Fernandes J."/>
            <person name="Walbot V."/>
            <person name="Yu Y."/>
        </authorList>
    </citation>
    <scope>NUCLEOTIDE SEQUENCE</scope>
    <source>
        <strain evidence="2">B73</strain>
    </source>
</reference>
<reference evidence="2" key="2">
    <citation type="submission" date="2012-06" db="EMBL/GenBank/DDBJ databases">
        <authorList>
            <person name="Yu Y."/>
            <person name="Currie J."/>
            <person name="Lomeli R."/>
            <person name="Angelova A."/>
            <person name="Collura K."/>
            <person name="Wissotski M."/>
            <person name="Campos D."/>
            <person name="Kudrna D."/>
            <person name="Golser W."/>
            <person name="Ashely E."/>
            <person name="Descour A."/>
            <person name="Fernandes J."/>
            <person name="Soderlund C."/>
            <person name="Walbot V."/>
        </authorList>
    </citation>
    <scope>NUCLEOTIDE SEQUENCE</scope>
    <source>
        <strain evidence="2">B73</strain>
    </source>
</reference>
<dbReference type="KEGG" id="zma:100384110"/>
<dbReference type="GeneID" id="100384110"/>
<name>C0PLL5_MAIZE</name>
<dbReference type="EMBL" id="BT069184">
    <property type="protein sequence ID" value="ACN36081.1"/>
    <property type="molecule type" value="mRNA"/>
</dbReference>
<sequence>MASEILTRISNSNKQNGTAGEVHGQQARMIACGTEAKAIVDNQLGDPMQMRKGFDGSTTPVKSTTSRPNKTPRCRPAHGPENSGWQRVGGIRWLDGGDLGERSREPATASSRSEGAGRRAGTRHGRLEAGQHNTGREEQGASQDACRGGQRREEQPASRELRALGLDTGERARRGELGHGRGELEQARSELDAANREGAS</sequence>
<feature type="region of interest" description="Disordered" evidence="1">
    <location>
        <begin position="43"/>
        <end position="200"/>
    </location>
</feature>
<feature type="compositionally biased region" description="Basic and acidic residues" evidence="1">
    <location>
        <begin position="125"/>
        <end position="139"/>
    </location>
</feature>
<dbReference type="RefSeq" id="NP_001170170.1">
    <property type="nucleotide sequence ID" value="NM_001176699.1"/>
</dbReference>
<dbReference type="AlphaFoldDB" id="C0PLL5"/>
<feature type="compositionally biased region" description="Basic and acidic residues" evidence="1">
    <location>
        <begin position="150"/>
        <end position="200"/>
    </location>
</feature>
<accession>C0PLL5</accession>
<feature type="compositionally biased region" description="Polar residues" evidence="1">
    <location>
        <begin position="8"/>
        <end position="18"/>
    </location>
</feature>
<proteinExistence type="evidence at transcript level"/>
<feature type="region of interest" description="Disordered" evidence="1">
    <location>
        <begin position="1"/>
        <end position="25"/>
    </location>
</feature>
<organism evidence="2">
    <name type="scientific">Zea mays</name>
    <name type="common">Maize</name>
    <dbReference type="NCBI Taxonomy" id="4577"/>
    <lineage>
        <taxon>Eukaryota</taxon>
        <taxon>Viridiplantae</taxon>
        <taxon>Streptophyta</taxon>
        <taxon>Embryophyta</taxon>
        <taxon>Tracheophyta</taxon>
        <taxon>Spermatophyta</taxon>
        <taxon>Magnoliopsida</taxon>
        <taxon>Liliopsida</taxon>
        <taxon>Poales</taxon>
        <taxon>Poaceae</taxon>
        <taxon>PACMAD clade</taxon>
        <taxon>Panicoideae</taxon>
        <taxon>Andropogonodae</taxon>
        <taxon>Andropogoneae</taxon>
        <taxon>Tripsacinae</taxon>
        <taxon>Zea</taxon>
    </lineage>
</organism>